<evidence type="ECO:0000259" key="1">
    <source>
        <dbReference type="PROSITE" id="PS51464"/>
    </source>
</evidence>
<dbReference type="CDD" id="cd05006">
    <property type="entry name" value="SIS_GmhA"/>
    <property type="match status" value="1"/>
</dbReference>
<dbReference type="RefSeq" id="WP_166792830.1">
    <property type="nucleotide sequence ID" value="NZ_LXQC01000113.1"/>
</dbReference>
<proteinExistence type="predicted"/>
<evidence type="ECO:0000313" key="2">
    <source>
        <dbReference type="EMBL" id="TFE70717.1"/>
    </source>
</evidence>
<reference evidence="2 3" key="1">
    <citation type="submission" date="2016-05" db="EMBL/GenBank/DDBJ databases">
        <title>Diversity and Homogeneity among Thermoacidophilic Verrucomicrobia Methanotrophs Linked with Geographical Origin.</title>
        <authorList>
            <person name="Erikstad H.-A."/>
            <person name="Smestad N.B."/>
            <person name="Ceballos R.M."/>
            <person name="Birkeland N.-K."/>
        </authorList>
    </citation>
    <scope>NUCLEOTIDE SEQUENCE [LARGE SCALE GENOMIC DNA]</scope>
    <source>
        <strain evidence="2 3">Phi</strain>
    </source>
</reference>
<dbReference type="Gene3D" id="3.40.30.10">
    <property type="entry name" value="Glutaredoxin"/>
    <property type="match status" value="1"/>
</dbReference>
<dbReference type="Gene3D" id="3.40.50.10490">
    <property type="entry name" value="Glucose-6-phosphate isomerase like protein, domain 1"/>
    <property type="match status" value="1"/>
</dbReference>
<dbReference type="Proteomes" id="UP000297713">
    <property type="component" value="Unassembled WGS sequence"/>
</dbReference>
<dbReference type="Pfam" id="PF00462">
    <property type="entry name" value="Glutaredoxin"/>
    <property type="match status" value="1"/>
</dbReference>
<dbReference type="InterPro" id="IPR001347">
    <property type="entry name" value="SIS_dom"/>
</dbReference>
<name>A0A4Y8PFS8_9BACT</name>
<dbReference type="GO" id="GO:0097367">
    <property type="term" value="F:carbohydrate derivative binding"/>
    <property type="evidence" value="ECO:0007669"/>
    <property type="project" value="InterPro"/>
</dbReference>
<dbReference type="Pfam" id="PF13580">
    <property type="entry name" value="SIS_2"/>
    <property type="match status" value="1"/>
</dbReference>
<organism evidence="2 3">
    <name type="scientific">Methylacidiphilum caldifontis</name>
    <dbReference type="NCBI Taxonomy" id="2795386"/>
    <lineage>
        <taxon>Bacteria</taxon>
        <taxon>Pseudomonadati</taxon>
        <taxon>Verrucomicrobiota</taxon>
        <taxon>Methylacidiphilae</taxon>
        <taxon>Methylacidiphilales</taxon>
        <taxon>Methylacidiphilaceae</taxon>
        <taxon>Methylacidiphilum (ex Ratnadevi et al. 2023)</taxon>
    </lineage>
</organism>
<dbReference type="SUPFAM" id="SSF52833">
    <property type="entry name" value="Thioredoxin-like"/>
    <property type="match status" value="1"/>
</dbReference>
<protein>
    <recommendedName>
        <fullName evidence="1">SIS domain-containing protein</fullName>
    </recommendedName>
</protein>
<dbReference type="InterPro" id="IPR002109">
    <property type="entry name" value="Glutaredoxin"/>
</dbReference>
<dbReference type="AlphaFoldDB" id="A0A4Y8PFS8"/>
<dbReference type="GO" id="GO:1901135">
    <property type="term" value="P:carbohydrate derivative metabolic process"/>
    <property type="evidence" value="ECO:0007669"/>
    <property type="project" value="InterPro"/>
</dbReference>
<gene>
    <name evidence="2" type="ORF">A7Q10_06570</name>
</gene>
<comment type="caution">
    <text evidence="2">The sequence shown here is derived from an EMBL/GenBank/DDBJ whole genome shotgun (WGS) entry which is preliminary data.</text>
</comment>
<dbReference type="PANTHER" id="PTHR30390">
    <property type="entry name" value="SEDOHEPTULOSE 7-PHOSPHATE ISOMERASE / DNAA INITIATOR-ASSOCIATING FACTOR FOR REPLICATION INITIATION"/>
    <property type="match status" value="1"/>
</dbReference>
<feature type="domain" description="SIS" evidence="1">
    <location>
        <begin position="29"/>
        <end position="186"/>
    </location>
</feature>
<sequence length="257" mass="28211">MAKAKEVEVLRKKIADEESEKIIQAIIEVKERLKKGGKLILIGNGGSATDANDFLLDLINPPIPNANPIPAISLAMESAVLSALANDIGVEVLFSRQLLAHAKPDDVAIVLSTSGGSKNVIHALEEANKRELLTVALLGNEGGEVVRRQLAHIPIVVRSDYIPRIQEVQATIYHQLCEALVDSEPILELFGSKSCPFTAELREELIGQKKKFIEYDCETDLEALQKLFEITQSRSVPVLVENNRVISLGWQGRSCMI</sequence>
<dbReference type="InterPro" id="IPR035461">
    <property type="entry name" value="GmhA/DiaA"/>
</dbReference>
<evidence type="ECO:0000313" key="3">
    <source>
        <dbReference type="Proteomes" id="UP000297713"/>
    </source>
</evidence>
<keyword evidence="3" id="KW-1185">Reference proteome</keyword>
<accession>A0A4Y8PFS8</accession>
<dbReference type="EMBL" id="LXQC01000113">
    <property type="protein sequence ID" value="TFE70717.1"/>
    <property type="molecule type" value="Genomic_DNA"/>
</dbReference>
<dbReference type="SUPFAM" id="SSF53697">
    <property type="entry name" value="SIS domain"/>
    <property type="match status" value="1"/>
</dbReference>
<dbReference type="InterPro" id="IPR046348">
    <property type="entry name" value="SIS_dom_sf"/>
</dbReference>
<dbReference type="PROSITE" id="PS51464">
    <property type="entry name" value="SIS"/>
    <property type="match status" value="1"/>
</dbReference>
<dbReference type="InterPro" id="IPR050099">
    <property type="entry name" value="SIS_GmhA/DiaA_subfam"/>
</dbReference>
<dbReference type="InterPro" id="IPR036249">
    <property type="entry name" value="Thioredoxin-like_sf"/>
</dbReference>